<protein>
    <submittedName>
        <fullName evidence="3">Fatty acid synthase-like</fullName>
    </submittedName>
</protein>
<keyword evidence="1" id="KW-1133">Transmembrane helix</keyword>
<reference evidence="3" key="1">
    <citation type="submission" date="2025-08" db="UniProtKB">
        <authorList>
            <consortium name="RefSeq"/>
        </authorList>
    </citation>
    <scope>IDENTIFICATION</scope>
    <source>
        <tissue evidence="3">Whole Larva</tissue>
    </source>
</reference>
<keyword evidence="1" id="KW-0812">Transmembrane</keyword>
<organism evidence="2 3">
    <name type="scientific">Nicrophorus vespilloides</name>
    <name type="common">Boreal carrion beetle</name>
    <dbReference type="NCBI Taxonomy" id="110193"/>
    <lineage>
        <taxon>Eukaryota</taxon>
        <taxon>Metazoa</taxon>
        <taxon>Ecdysozoa</taxon>
        <taxon>Arthropoda</taxon>
        <taxon>Hexapoda</taxon>
        <taxon>Insecta</taxon>
        <taxon>Pterygota</taxon>
        <taxon>Neoptera</taxon>
        <taxon>Endopterygota</taxon>
        <taxon>Coleoptera</taxon>
        <taxon>Polyphaga</taxon>
        <taxon>Staphyliniformia</taxon>
        <taxon>Silphidae</taxon>
        <taxon>Nicrophorinae</taxon>
        <taxon>Nicrophorus</taxon>
    </lineage>
</organism>
<sequence length="237" mass="27502">MSGHVLHGRTVFPATGYLFLIWEFYAANKGRSLQNMKICFEDIRYHTASTIAKDGTISLYLIIQNSGYFEVSQRNTILVTGRIFEVETCDIAYEDAMIDPNSPVLTDKDIYTDMNLRGYNYKDQFKAMQKVIGNKAFIEWTGNWVTFLDNILQFIMFQKDTRHLYIPIGLAKLIIDAKGHMEQVRDLGKGNTIPVEINYNIARSKNIEITSLYDMIELTKKPFNDIYLKADHEHQRY</sequence>
<dbReference type="InterPro" id="IPR042104">
    <property type="entry name" value="PKS_dehydratase_sf"/>
</dbReference>
<gene>
    <name evidence="3" type="primary">LOC108557773</name>
</gene>
<evidence type="ECO:0000313" key="2">
    <source>
        <dbReference type="Proteomes" id="UP000695000"/>
    </source>
</evidence>
<evidence type="ECO:0000313" key="3">
    <source>
        <dbReference type="RefSeq" id="XP_017769916.1"/>
    </source>
</evidence>
<dbReference type="RefSeq" id="XP_017769916.1">
    <property type="nucleotide sequence ID" value="XM_017914427.1"/>
</dbReference>
<dbReference type="Proteomes" id="UP000695000">
    <property type="component" value="Unplaced"/>
</dbReference>
<accession>A0ABM1M5R6</accession>
<keyword evidence="1" id="KW-0472">Membrane</keyword>
<name>A0ABM1M5R6_NICVS</name>
<dbReference type="GeneID" id="108557773"/>
<dbReference type="Gene3D" id="3.10.129.110">
    <property type="entry name" value="Polyketide synthase dehydratase"/>
    <property type="match status" value="1"/>
</dbReference>
<feature type="transmembrane region" description="Helical" evidence="1">
    <location>
        <begin position="6"/>
        <end position="27"/>
    </location>
</feature>
<keyword evidence="2" id="KW-1185">Reference proteome</keyword>
<proteinExistence type="predicted"/>
<evidence type="ECO:0000256" key="1">
    <source>
        <dbReference type="SAM" id="Phobius"/>
    </source>
</evidence>